<dbReference type="AlphaFoldDB" id="B7FFZ2"/>
<evidence type="ECO:0000313" key="1">
    <source>
        <dbReference type="EMBL" id="ACJ83594.1"/>
    </source>
</evidence>
<organism evidence="1">
    <name type="scientific">Medicago truncatula</name>
    <name type="common">Barrel medic</name>
    <name type="synonym">Medicago tribuloides</name>
    <dbReference type="NCBI Taxonomy" id="3880"/>
    <lineage>
        <taxon>Eukaryota</taxon>
        <taxon>Viridiplantae</taxon>
        <taxon>Streptophyta</taxon>
        <taxon>Embryophyta</taxon>
        <taxon>Tracheophyta</taxon>
        <taxon>Spermatophyta</taxon>
        <taxon>Magnoliopsida</taxon>
        <taxon>eudicotyledons</taxon>
        <taxon>Gunneridae</taxon>
        <taxon>Pentapetalae</taxon>
        <taxon>rosids</taxon>
        <taxon>fabids</taxon>
        <taxon>Fabales</taxon>
        <taxon>Fabaceae</taxon>
        <taxon>Papilionoideae</taxon>
        <taxon>50 kb inversion clade</taxon>
        <taxon>NPAAA clade</taxon>
        <taxon>Hologalegina</taxon>
        <taxon>IRL clade</taxon>
        <taxon>Trifolieae</taxon>
        <taxon>Medicago</taxon>
    </lineage>
</organism>
<sequence>MVILKCNCLEFWANFHLEFMYIFEIPRFLRLFAQKPKKKKK</sequence>
<evidence type="ECO:0008006" key="2">
    <source>
        <dbReference type="Google" id="ProtNLM"/>
    </source>
</evidence>
<reference evidence="1" key="1">
    <citation type="submission" date="2008-12" db="EMBL/GenBank/DDBJ databases">
        <title>Medicago truncatula full length cdna cloning project.</title>
        <authorList>
            <person name="Moskal W."/>
            <person name="Chan A."/>
            <person name="Cheung F."/>
            <person name="Xiao Y."/>
            <person name="Town C.D."/>
        </authorList>
    </citation>
    <scope>NUCLEOTIDE SEQUENCE</scope>
</reference>
<protein>
    <recommendedName>
        <fullName evidence="2">Transmembrane protein</fullName>
    </recommendedName>
</protein>
<dbReference type="EMBL" id="BT050926">
    <property type="protein sequence ID" value="ACJ83594.1"/>
    <property type="molecule type" value="mRNA"/>
</dbReference>
<accession>B7FFZ2</accession>
<proteinExistence type="evidence at transcript level"/>
<feature type="non-terminal residue" evidence="1">
    <location>
        <position position="41"/>
    </location>
</feature>
<name>B7FFZ2_MEDTR</name>